<keyword evidence="9" id="KW-1185">Reference proteome</keyword>
<evidence type="ECO:0000256" key="3">
    <source>
        <dbReference type="ARBA" id="ARBA00022448"/>
    </source>
</evidence>
<dbReference type="Gene3D" id="2.40.50.100">
    <property type="match status" value="1"/>
</dbReference>
<gene>
    <name evidence="8" type="ORF">GCM10023230_13860</name>
</gene>
<evidence type="ECO:0000259" key="4">
    <source>
        <dbReference type="Pfam" id="PF25876"/>
    </source>
</evidence>
<dbReference type="Gene3D" id="2.40.420.20">
    <property type="match status" value="1"/>
</dbReference>
<dbReference type="InterPro" id="IPR058792">
    <property type="entry name" value="Beta-barrel_RND_2"/>
</dbReference>
<evidence type="ECO:0000256" key="2">
    <source>
        <dbReference type="ARBA" id="ARBA00009477"/>
    </source>
</evidence>
<dbReference type="Proteomes" id="UP001500141">
    <property type="component" value="Unassembled WGS sequence"/>
</dbReference>
<accession>A0ABP8ZTJ9</accession>
<name>A0ABP8ZTJ9_9FLAO</name>
<dbReference type="NCBIfam" id="TIGR01730">
    <property type="entry name" value="RND_mfp"/>
    <property type="match status" value="1"/>
</dbReference>
<dbReference type="RefSeq" id="WP_264543578.1">
    <property type="nucleotide sequence ID" value="NZ_BAABIP010000011.1"/>
</dbReference>
<dbReference type="InterPro" id="IPR058624">
    <property type="entry name" value="MdtA-like_HH"/>
</dbReference>
<feature type="domain" description="Multidrug resistance protein MdtA-like C-terminal permuted SH3" evidence="7">
    <location>
        <begin position="283"/>
        <end position="341"/>
    </location>
</feature>
<dbReference type="Pfam" id="PF25967">
    <property type="entry name" value="RND-MFP_C"/>
    <property type="match status" value="1"/>
</dbReference>
<dbReference type="SUPFAM" id="SSF111369">
    <property type="entry name" value="HlyD-like secretion proteins"/>
    <property type="match status" value="1"/>
</dbReference>
<reference evidence="9" key="1">
    <citation type="journal article" date="2019" name="Int. J. Syst. Evol. Microbiol.">
        <title>The Global Catalogue of Microorganisms (GCM) 10K type strain sequencing project: providing services to taxonomists for standard genome sequencing and annotation.</title>
        <authorList>
            <consortium name="The Broad Institute Genomics Platform"/>
            <consortium name="The Broad Institute Genome Sequencing Center for Infectious Disease"/>
            <person name="Wu L."/>
            <person name="Ma J."/>
        </authorList>
    </citation>
    <scope>NUCLEOTIDE SEQUENCE [LARGE SCALE GENOMIC DNA]</scope>
    <source>
        <strain evidence="9">JCM 18198</strain>
    </source>
</reference>
<dbReference type="InterPro" id="IPR058627">
    <property type="entry name" value="MdtA-like_C"/>
</dbReference>
<feature type="domain" description="Multidrug resistance protein MdtA-like barrel-sandwich hybrid" evidence="5">
    <location>
        <begin position="72"/>
        <end position="199"/>
    </location>
</feature>
<sequence>MKFKHIVYLLLAVVLGGMIFYRISANSAKNEENGKGKGKEGDKKPSKVSGIVLKPQVFSDNLSLTGSIEANEQIEVRSEVSGVVESINFQEGSYVSKGQQLFKINDLELRAQLSQARTKQALASENERRAKLLLQKEAISQEEYDIASADFRSAQAQTQLIQAQIAKTSVKAPFSGKIGLRYISKGSYVTPTTVVANLVNTSQVKITFSIPEKYAAQMKMNTSLSFTTSGSKEKYSAKVYAIEPEIEEATRTLKMRAVAQNSSGKLIPGTFANVSFPLDNINDALLVPTEALIPVQNGKKVFVSVNGKAKEIMVETGARTDKDVLVLTGLKVGDTVLTTGVMTLKDDAPVKVNVK</sequence>
<protein>
    <submittedName>
        <fullName evidence="8">Efflux RND transporter periplasmic adaptor subunit</fullName>
    </submittedName>
</protein>
<comment type="similarity">
    <text evidence="2">Belongs to the membrane fusion protein (MFP) (TC 8.A.1) family.</text>
</comment>
<organism evidence="8 9">
    <name type="scientific">Flavobacterium hankyongi</name>
    <dbReference type="NCBI Taxonomy" id="1176532"/>
    <lineage>
        <taxon>Bacteria</taxon>
        <taxon>Pseudomonadati</taxon>
        <taxon>Bacteroidota</taxon>
        <taxon>Flavobacteriia</taxon>
        <taxon>Flavobacteriales</taxon>
        <taxon>Flavobacteriaceae</taxon>
        <taxon>Flavobacterium</taxon>
    </lineage>
</organism>
<dbReference type="InterPro" id="IPR058625">
    <property type="entry name" value="MdtA-like_BSH"/>
</dbReference>
<dbReference type="Pfam" id="PF25954">
    <property type="entry name" value="Beta-barrel_RND_2"/>
    <property type="match status" value="1"/>
</dbReference>
<comment type="subcellular location">
    <subcellularLocation>
        <location evidence="1">Cell envelope</location>
    </subcellularLocation>
</comment>
<evidence type="ECO:0000259" key="5">
    <source>
        <dbReference type="Pfam" id="PF25917"/>
    </source>
</evidence>
<dbReference type="InterPro" id="IPR006143">
    <property type="entry name" value="RND_pump_MFP"/>
</dbReference>
<evidence type="ECO:0000256" key="1">
    <source>
        <dbReference type="ARBA" id="ARBA00004196"/>
    </source>
</evidence>
<dbReference type="Gene3D" id="2.40.30.170">
    <property type="match status" value="1"/>
</dbReference>
<proteinExistence type="inferred from homology"/>
<comment type="caution">
    <text evidence="8">The sequence shown here is derived from an EMBL/GenBank/DDBJ whole genome shotgun (WGS) entry which is preliminary data.</text>
</comment>
<dbReference type="PANTHER" id="PTHR30469:SF36">
    <property type="entry name" value="BLL3903 PROTEIN"/>
    <property type="match status" value="1"/>
</dbReference>
<dbReference type="Pfam" id="PF25917">
    <property type="entry name" value="BSH_RND"/>
    <property type="match status" value="1"/>
</dbReference>
<evidence type="ECO:0000259" key="6">
    <source>
        <dbReference type="Pfam" id="PF25954"/>
    </source>
</evidence>
<feature type="domain" description="Multidrug resistance protein MdtA-like alpha-helical hairpin" evidence="4">
    <location>
        <begin position="108"/>
        <end position="166"/>
    </location>
</feature>
<evidence type="ECO:0000313" key="9">
    <source>
        <dbReference type="Proteomes" id="UP001500141"/>
    </source>
</evidence>
<evidence type="ECO:0000259" key="7">
    <source>
        <dbReference type="Pfam" id="PF25967"/>
    </source>
</evidence>
<dbReference type="Pfam" id="PF25876">
    <property type="entry name" value="HH_MFP_RND"/>
    <property type="match status" value="1"/>
</dbReference>
<feature type="domain" description="CusB-like beta-barrel" evidence="6">
    <location>
        <begin position="206"/>
        <end position="276"/>
    </location>
</feature>
<dbReference type="PANTHER" id="PTHR30469">
    <property type="entry name" value="MULTIDRUG RESISTANCE PROTEIN MDTA"/>
    <property type="match status" value="1"/>
</dbReference>
<evidence type="ECO:0000313" key="8">
    <source>
        <dbReference type="EMBL" id="GAA4765533.1"/>
    </source>
</evidence>
<dbReference type="EMBL" id="BAABIP010000011">
    <property type="protein sequence ID" value="GAA4765533.1"/>
    <property type="molecule type" value="Genomic_DNA"/>
</dbReference>
<dbReference type="Gene3D" id="1.10.287.470">
    <property type="entry name" value="Helix hairpin bin"/>
    <property type="match status" value="1"/>
</dbReference>
<keyword evidence="3" id="KW-0813">Transport</keyword>